<proteinExistence type="predicted"/>
<feature type="non-terminal residue" evidence="1">
    <location>
        <position position="58"/>
    </location>
</feature>
<comment type="caution">
    <text evidence="1">The sequence shown here is derived from an EMBL/GenBank/DDBJ whole genome shotgun (WGS) entry which is preliminary data.</text>
</comment>
<keyword evidence="2" id="KW-1185">Reference proteome</keyword>
<reference evidence="1 2" key="1">
    <citation type="submission" date="2022-05" db="EMBL/GenBank/DDBJ databases">
        <authorList>
            <consortium name="Genoscope - CEA"/>
            <person name="William W."/>
        </authorList>
    </citation>
    <scope>NUCLEOTIDE SEQUENCE [LARGE SCALE GENOMIC DNA]</scope>
</reference>
<name>A0AAU9XXI3_9CNID</name>
<dbReference type="EMBL" id="CALNXJ010000077">
    <property type="protein sequence ID" value="CAH3160847.1"/>
    <property type="molecule type" value="Genomic_DNA"/>
</dbReference>
<evidence type="ECO:0000313" key="2">
    <source>
        <dbReference type="Proteomes" id="UP001159428"/>
    </source>
</evidence>
<gene>
    <name evidence="1" type="ORF">PMEA_00032567</name>
</gene>
<sequence length="58" mass="6464">MIGTLVNNTMLQAMDKKDNALVSLVPPENKSRREELLEFFEETCVQAVAKCSGIIISH</sequence>
<dbReference type="Proteomes" id="UP001159428">
    <property type="component" value="Unassembled WGS sequence"/>
</dbReference>
<accession>A0AAU9XXI3</accession>
<organism evidence="1 2">
    <name type="scientific">Pocillopora meandrina</name>
    <dbReference type="NCBI Taxonomy" id="46732"/>
    <lineage>
        <taxon>Eukaryota</taxon>
        <taxon>Metazoa</taxon>
        <taxon>Cnidaria</taxon>
        <taxon>Anthozoa</taxon>
        <taxon>Hexacorallia</taxon>
        <taxon>Scleractinia</taxon>
        <taxon>Astrocoeniina</taxon>
        <taxon>Pocilloporidae</taxon>
        <taxon>Pocillopora</taxon>
    </lineage>
</organism>
<protein>
    <submittedName>
        <fullName evidence="1">Uncharacterized protein</fullName>
    </submittedName>
</protein>
<dbReference type="AlphaFoldDB" id="A0AAU9XXI3"/>
<evidence type="ECO:0000313" key="1">
    <source>
        <dbReference type="EMBL" id="CAH3160847.1"/>
    </source>
</evidence>